<reference evidence="23" key="2">
    <citation type="submission" date="2025-08" db="UniProtKB">
        <authorList>
            <consortium name="Ensembl"/>
        </authorList>
    </citation>
    <scope>IDENTIFICATION</scope>
</reference>
<feature type="compositionally biased region" description="Polar residues" evidence="19">
    <location>
        <begin position="1348"/>
        <end position="1362"/>
    </location>
</feature>
<feature type="region of interest" description="Disordered" evidence="19">
    <location>
        <begin position="1348"/>
        <end position="1385"/>
    </location>
</feature>
<keyword evidence="7" id="KW-0479">Metal-binding</keyword>
<dbReference type="PANTHER" id="PTHR13944">
    <property type="entry name" value="AGAP007712-PA"/>
    <property type="match status" value="1"/>
</dbReference>
<evidence type="ECO:0000256" key="7">
    <source>
        <dbReference type="ARBA" id="ARBA00022723"/>
    </source>
</evidence>
<dbReference type="SUPFAM" id="SSF50729">
    <property type="entry name" value="PH domain-like"/>
    <property type="match status" value="1"/>
</dbReference>
<feature type="domain" description="PH" evidence="20">
    <location>
        <begin position="777"/>
        <end position="879"/>
    </location>
</feature>
<evidence type="ECO:0000256" key="6">
    <source>
        <dbReference type="ARBA" id="ARBA00022658"/>
    </source>
</evidence>
<evidence type="ECO:0000256" key="13">
    <source>
        <dbReference type="ARBA" id="ARBA00023136"/>
    </source>
</evidence>
<gene>
    <name evidence="23" type="primary">ARHGEF28</name>
</gene>
<dbReference type="InterPro" id="IPR011993">
    <property type="entry name" value="PH-like_dom_sf"/>
</dbReference>
<proteinExistence type="predicted"/>
<dbReference type="SUPFAM" id="SSF48065">
    <property type="entry name" value="DBL homology domain (DH-domain)"/>
    <property type="match status" value="1"/>
</dbReference>
<evidence type="ECO:0000259" key="21">
    <source>
        <dbReference type="PROSITE" id="PS50010"/>
    </source>
</evidence>
<dbReference type="Gene3D" id="3.30.60.20">
    <property type="match status" value="1"/>
</dbReference>
<comment type="subcellular location">
    <subcellularLocation>
        <location evidence="1">Cell membrane</location>
    </subcellularLocation>
    <subcellularLocation>
        <location evidence="2">Cytoplasm</location>
    </subcellularLocation>
</comment>
<sequence length="1393" mass="158312">MDSDSDSPFNYSWPSFPKMKIRRRASRQERHHSFDVLKKSKNSSPFLATSRLSNMLNGSDEVYANCMVIDQVGDLDISYINVEGLTAQSSPESMNSTLLSQNCAHALMKETSQGIIALSENSQVAVNSGDRQPFLSSTSLCTPSSHLPFKLREFEKDQSQLKKRSSSLDALDADSEGDGNSEQPHICYPPEARSSSAAGTASGDELDSSETNVELDFNISRTESLSISNHLQSKDSLLSGLRSRSYSCSSPKICLGKTRLVRDCTVCDSSEEQRAYSLSEPSREKRIQEEEWDKYIIPAKSESEKYKVSRTFSFLMNRMTSPRNKSKTKNKDAKDKEKLNRHQFVPGMFSGVLPCFVCDKPLLGKESFQCAICNASVHKSCRESTPPCTKKLQERYHNKIRPQATLGNSSFRDIPHPNSSSLHSSSSMPVGLPTGRKEATCPGYSLSRSVPGTNLESFRRSVTSLESDADGSNWRTRSHSDELLQSMGSSPSMDSFIMEDVTDSSLWSDLSSDAQELEAESWSVVVEPAFCSKQEKDVIKRQDVIFELMQTEMHHIQTLLIMSEIFRKGMKEELQLDHSTVDKIFPCLDELLEIHSHFFYSMKERRQESCEGSDRNFVINRIGDILVQQFSEENANTMKRLYGEFCSHHKEAVSLFKELQQNKKFQNFIKVRNSNLLARRRGIPECILLVTQRITKYPVLVERILQYSKEGTEEHKDLCKALCLIKDMIAAVDLKVSEYEKKQKWLEILNKIENKTYTKLKNGHVFRKQTLISKERTLLYDGLVYWKTATGRFKDILALLLSDVLLFLQEKDQKYIFAAVDQKPSVISLQKLIAREVANEERGMFLISASSAGPEMYEIHTNSKEERNNWMRRIQEAVESCPEEEGGRMSESDEDKKKTEARVARIQQCQELLSNQDQQICTYLEEKLNIYAELGEMGGLEDVHLEPHLLIKHDPGEAPQAASLLAAALKEAESLQVTVMATQAGDANNSSEENCGELDWTDTLQASEELTPSTASQVTEGEERRKSCDLESYIRGIVNNMASPDAGEKGEYIDFPGSSQAEIIQAIQNLTRLLYSLQAALTIQDSHIELHKLILQEHERMPHGLSLRGGLLQEQEKSRHLEKQREELANIHKLQHQFQQEQQRWYRKCDQRQREQEAKEKWLQEREKECQSQEELLSRSRGELDHQLQEYQQNLDRLREGQRMVEREREKVRIQQSLLCHWKHSRQSSLPAVFSPGNSEVTGLNRSDSLCHENSFFVNEALVHMSHNTVNKSNSTGVHQDFVYPLNISNSDLPRTGESQTHLKMDISYHSDVTHELWRATNPGHPVPSLLRGNKDCCNNDLEENQSQCSKTYNSNPGSGQPWQGPEAKSNLPSTSLRDGDNGDGVEENIVYL</sequence>
<keyword evidence="6" id="KW-0344">Guanine-nucleotide releasing factor</keyword>
<keyword evidence="3" id="KW-1003">Cell membrane</keyword>
<feature type="region of interest" description="Disordered" evidence="19">
    <location>
        <begin position="162"/>
        <end position="210"/>
    </location>
</feature>
<feature type="compositionally biased region" description="Low complexity" evidence="19">
    <location>
        <begin position="192"/>
        <end position="203"/>
    </location>
</feature>
<evidence type="ECO:0000256" key="19">
    <source>
        <dbReference type="SAM" id="MobiDB-lite"/>
    </source>
</evidence>
<evidence type="ECO:0000256" key="3">
    <source>
        <dbReference type="ARBA" id="ARBA00022475"/>
    </source>
</evidence>
<dbReference type="FunFam" id="3.30.60.20:FF:000050">
    <property type="entry name" value="Rho guanine nucleotide exchange factor 28"/>
    <property type="match status" value="1"/>
</dbReference>
<dbReference type="InterPro" id="IPR000219">
    <property type="entry name" value="DH_dom"/>
</dbReference>
<reference evidence="24" key="1">
    <citation type="submission" date="2018-12" db="EMBL/GenBank/DDBJ databases">
        <authorList>
            <person name="Yazar S."/>
        </authorList>
    </citation>
    <scope>NUCLEOTIDE SEQUENCE [LARGE SCALE GENOMIC DNA]</scope>
</reference>
<dbReference type="CTD" id="64283"/>
<keyword evidence="8" id="KW-0863">Zinc-finger</keyword>
<dbReference type="FunFam" id="1.20.900.10:FF:000004">
    <property type="entry name" value="Rho guanine nucleotide exchange factor 2"/>
    <property type="match status" value="1"/>
</dbReference>
<dbReference type="GO" id="GO:0003723">
    <property type="term" value="F:RNA binding"/>
    <property type="evidence" value="ECO:0007669"/>
    <property type="project" value="UniProtKB-KW"/>
</dbReference>
<evidence type="ECO:0000256" key="12">
    <source>
        <dbReference type="ARBA" id="ARBA00023054"/>
    </source>
</evidence>
<evidence type="ECO:0000256" key="9">
    <source>
        <dbReference type="ARBA" id="ARBA00022782"/>
    </source>
</evidence>
<evidence type="ECO:0000256" key="15">
    <source>
        <dbReference type="ARBA" id="ARBA00074313"/>
    </source>
</evidence>
<dbReference type="InterPro" id="IPR037819">
    <property type="entry name" value="ARHGEF28_PH"/>
</dbReference>
<dbReference type="GO" id="GO:0008270">
    <property type="term" value="F:zinc ion binding"/>
    <property type="evidence" value="ECO:0007669"/>
    <property type="project" value="UniProtKB-KW"/>
</dbReference>
<evidence type="ECO:0000256" key="18">
    <source>
        <dbReference type="SAM" id="Coils"/>
    </source>
</evidence>
<evidence type="ECO:0000256" key="17">
    <source>
        <dbReference type="ARBA" id="ARBA00083591"/>
    </source>
</evidence>
<protein>
    <recommendedName>
        <fullName evidence="15">Rho guanine nucleotide exchange factor 28</fullName>
    </recommendedName>
    <alternativeName>
        <fullName evidence="17">190 kDa guanine nucleotide exchange factor</fullName>
    </alternativeName>
    <alternativeName>
        <fullName evidence="16">Rho guanine nucleotide exchange factor</fullName>
    </alternativeName>
</protein>
<dbReference type="GeneTree" id="ENSGT00940000155831"/>
<dbReference type="GO" id="GO:0000902">
    <property type="term" value="P:cell morphogenesis"/>
    <property type="evidence" value="ECO:0007669"/>
    <property type="project" value="TreeGrafter"/>
</dbReference>
<dbReference type="Pfam" id="PF17838">
    <property type="entry name" value="PH_16"/>
    <property type="match status" value="1"/>
</dbReference>
<evidence type="ECO:0000256" key="11">
    <source>
        <dbReference type="ARBA" id="ARBA00022884"/>
    </source>
</evidence>
<feature type="domain" description="Phorbol-ester/DAG-type" evidence="22">
    <location>
        <begin position="341"/>
        <end position="388"/>
    </location>
</feature>
<evidence type="ECO:0000259" key="22">
    <source>
        <dbReference type="PROSITE" id="PS50081"/>
    </source>
</evidence>
<accession>A0A4X2LUA3</accession>
<evidence type="ECO:0000256" key="8">
    <source>
        <dbReference type="ARBA" id="ARBA00022771"/>
    </source>
</evidence>
<dbReference type="PANTHER" id="PTHR13944:SF22">
    <property type="entry name" value="RHO GUANINE NUCLEOTIDE EXCHANGE FACTOR 28"/>
    <property type="match status" value="1"/>
</dbReference>
<dbReference type="RefSeq" id="XP_027720075.1">
    <property type="nucleotide sequence ID" value="XM_027864274.1"/>
</dbReference>
<reference evidence="23" key="3">
    <citation type="submission" date="2025-09" db="UniProtKB">
        <authorList>
            <consortium name="Ensembl"/>
        </authorList>
    </citation>
    <scope>IDENTIFICATION</scope>
</reference>
<dbReference type="InterPro" id="IPR001849">
    <property type="entry name" value="PH_domain"/>
</dbReference>
<dbReference type="PROSITE" id="PS00479">
    <property type="entry name" value="ZF_DAG_PE_1"/>
    <property type="match status" value="1"/>
</dbReference>
<dbReference type="SMART" id="SM00325">
    <property type="entry name" value="RhoGEF"/>
    <property type="match status" value="1"/>
</dbReference>
<evidence type="ECO:0000313" key="24">
    <source>
        <dbReference type="Proteomes" id="UP000314987"/>
    </source>
</evidence>
<evidence type="ECO:0000259" key="20">
    <source>
        <dbReference type="PROSITE" id="PS50003"/>
    </source>
</evidence>
<dbReference type="GO" id="GO:0030154">
    <property type="term" value="P:cell differentiation"/>
    <property type="evidence" value="ECO:0007669"/>
    <property type="project" value="UniProtKB-KW"/>
</dbReference>
<dbReference type="InterPro" id="IPR041020">
    <property type="entry name" value="PH_16"/>
</dbReference>
<comment type="function">
    <text evidence="14">Functions as a RHOA-specific guanine nucleotide exchange factor regulating signaling pathways downstream of integrins and growth factor receptors. Functions in axonal branching, synapse formation and dendritic morphogenesis. Also functions in focal adhesion formation, cell motility and B-lymphocytes activation. May regulate NEFL expression and aggregation and play a role in apoptosis.</text>
</comment>
<dbReference type="Pfam" id="PF00621">
    <property type="entry name" value="RhoGEF"/>
    <property type="match status" value="1"/>
</dbReference>
<name>A0A4X2LUA3_VOMUR</name>
<evidence type="ECO:0000256" key="1">
    <source>
        <dbReference type="ARBA" id="ARBA00004236"/>
    </source>
</evidence>
<dbReference type="Gene3D" id="1.20.900.10">
    <property type="entry name" value="Dbl homology (DH) domain"/>
    <property type="match status" value="1"/>
</dbReference>
<dbReference type="Pfam" id="PF00130">
    <property type="entry name" value="C1_1"/>
    <property type="match status" value="1"/>
</dbReference>
<dbReference type="InterPro" id="IPR046349">
    <property type="entry name" value="C1-like_sf"/>
</dbReference>
<keyword evidence="10" id="KW-0862">Zinc</keyword>
<keyword evidence="13" id="KW-0472">Membrane</keyword>
<evidence type="ECO:0000256" key="10">
    <source>
        <dbReference type="ARBA" id="ARBA00022833"/>
    </source>
</evidence>
<evidence type="ECO:0000256" key="5">
    <source>
        <dbReference type="ARBA" id="ARBA00022553"/>
    </source>
</evidence>
<dbReference type="Gene3D" id="2.30.29.30">
    <property type="entry name" value="Pleckstrin-homology domain (PH domain)/Phosphotyrosine-binding domain (PTB)"/>
    <property type="match status" value="1"/>
</dbReference>
<dbReference type="CDD" id="cd14680">
    <property type="entry name" value="PH_p190RhoGEF"/>
    <property type="match status" value="1"/>
</dbReference>
<dbReference type="Proteomes" id="UP000314987">
    <property type="component" value="Unassembled WGS sequence"/>
</dbReference>
<evidence type="ECO:0000256" key="14">
    <source>
        <dbReference type="ARBA" id="ARBA00056436"/>
    </source>
</evidence>
<dbReference type="PROSITE" id="PS50003">
    <property type="entry name" value="PH_DOMAIN"/>
    <property type="match status" value="1"/>
</dbReference>
<dbReference type="PROSITE" id="PS50010">
    <property type="entry name" value="DH_2"/>
    <property type="match status" value="1"/>
</dbReference>
<keyword evidence="9" id="KW-0221">Differentiation</keyword>
<dbReference type="GO" id="GO:0005085">
    <property type="term" value="F:guanyl-nucleotide exchange factor activity"/>
    <property type="evidence" value="ECO:0007669"/>
    <property type="project" value="UniProtKB-KW"/>
</dbReference>
<evidence type="ECO:0000256" key="16">
    <source>
        <dbReference type="ARBA" id="ARBA00077666"/>
    </source>
</evidence>
<evidence type="ECO:0000256" key="2">
    <source>
        <dbReference type="ARBA" id="ARBA00004496"/>
    </source>
</evidence>
<dbReference type="FunFam" id="2.30.29.30:FF:000021">
    <property type="entry name" value="Rho guanine nucleotide exchange factor 2"/>
    <property type="match status" value="1"/>
</dbReference>
<dbReference type="PROSITE" id="PS50081">
    <property type="entry name" value="ZF_DAG_PE_2"/>
    <property type="match status" value="1"/>
</dbReference>
<feature type="domain" description="DH" evidence="21">
    <location>
        <begin position="540"/>
        <end position="735"/>
    </location>
</feature>
<dbReference type="SUPFAM" id="SSF57889">
    <property type="entry name" value="Cysteine-rich domain"/>
    <property type="match status" value="1"/>
</dbReference>
<dbReference type="GeneID" id="114044668"/>
<dbReference type="GO" id="GO:0005737">
    <property type="term" value="C:cytoplasm"/>
    <property type="evidence" value="ECO:0007669"/>
    <property type="project" value="UniProtKB-SubCell"/>
</dbReference>
<keyword evidence="4" id="KW-0963">Cytoplasm</keyword>
<dbReference type="GO" id="GO:0035023">
    <property type="term" value="P:regulation of Rho protein signal transduction"/>
    <property type="evidence" value="ECO:0007669"/>
    <property type="project" value="TreeGrafter"/>
</dbReference>
<dbReference type="InterPro" id="IPR002219">
    <property type="entry name" value="PKC_DAG/PE"/>
</dbReference>
<dbReference type="GO" id="GO:0005886">
    <property type="term" value="C:plasma membrane"/>
    <property type="evidence" value="ECO:0007669"/>
    <property type="project" value="UniProtKB-SubCell"/>
</dbReference>
<dbReference type="InterPro" id="IPR051632">
    <property type="entry name" value="Rho_GEF"/>
</dbReference>
<keyword evidence="24" id="KW-1185">Reference proteome</keyword>
<dbReference type="CDD" id="cd00160">
    <property type="entry name" value="RhoGEF"/>
    <property type="match status" value="1"/>
</dbReference>
<dbReference type="SMART" id="SM00109">
    <property type="entry name" value="C1"/>
    <property type="match status" value="1"/>
</dbReference>
<dbReference type="InterPro" id="IPR035899">
    <property type="entry name" value="DBL_dom_sf"/>
</dbReference>
<keyword evidence="11" id="KW-0694">RNA-binding</keyword>
<keyword evidence="12 18" id="KW-0175">Coiled coil</keyword>
<feature type="region of interest" description="Disordered" evidence="19">
    <location>
        <begin position="401"/>
        <end position="434"/>
    </location>
</feature>
<keyword evidence="5" id="KW-0597">Phosphoprotein</keyword>
<dbReference type="Ensembl" id="ENSVURT00010027946.1">
    <property type="protein sequence ID" value="ENSVURP00010024552.1"/>
    <property type="gene ID" value="ENSVURG00010018793.1"/>
</dbReference>
<feature type="coiled-coil region" evidence="18">
    <location>
        <begin position="1111"/>
        <end position="1208"/>
    </location>
</feature>
<dbReference type="SMART" id="SM00233">
    <property type="entry name" value="PH"/>
    <property type="match status" value="1"/>
</dbReference>
<evidence type="ECO:0000256" key="4">
    <source>
        <dbReference type="ARBA" id="ARBA00022490"/>
    </source>
</evidence>
<organism evidence="23 24">
    <name type="scientific">Vombatus ursinus</name>
    <name type="common">Common wombat</name>
    <dbReference type="NCBI Taxonomy" id="29139"/>
    <lineage>
        <taxon>Eukaryota</taxon>
        <taxon>Metazoa</taxon>
        <taxon>Chordata</taxon>
        <taxon>Craniata</taxon>
        <taxon>Vertebrata</taxon>
        <taxon>Euteleostomi</taxon>
        <taxon>Mammalia</taxon>
        <taxon>Metatheria</taxon>
        <taxon>Diprotodontia</taxon>
        <taxon>Vombatidae</taxon>
        <taxon>Vombatus</taxon>
    </lineage>
</organism>
<evidence type="ECO:0000313" key="23">
    <source>
        <dbReference type="Ensembl" id="ENSVURP00010024552.1"/>
    </source>
</evidence>